<sequence length="107" mass="11924">MSISSYACICGQLILSIATPLESLPRRRNESSLGDQSFVIPRSNTNFTLNAIRDDLPTELTGATIKEHWWLYKCPRCGISVGYDLKSAPDCTYILKDALVDMEVPKV</sequence>
<protein>
    <submittedName>
        <fullName evidence="3">ARAD1A10648p</fullName>
    </submittedName>
</protein>
<evidence type="ECO:0000256" key="1">
    <source>
        <dbReference type="ARBA" id="ARBA00024205"/>
    </source>
</evidence>
<dbReference type="GO" id="GO:0005737">
    <property type="term" value="C:cytoplasm"/>
    <property type="evidence" value="ECO:0007669"/>
    <property type="project" value="GOC"/>
</dbReference>
<dbReference type="EMBL" id="HG937691">
    <property type="protein sequence ID" value="CDP33494.1"/>
    <property type="molecule type" value="Genomic_DNA"/>
</dbReference>
<proteinExistence type="inferred from homology"/>
<dbReference type="GO" id="GO:0006888">
    <property type="term" value="P:endoplasmic reticulum to Golgi vesicle-mediated transport"/>
    <property type="evidence" value="ECO:0007669"/>
    <property type="project" value="TreeGrafter"/>
</dbReference>
<name>A0A060SY95_BLAAD</name>
<feature type="domain" description="STEEP1" evidence="2">
    <location>
        <begin position="3"/>
        <end position="102"/>
    </location>
</feature>
<reference evidence="3" key="1">
    <citation type="submission" date="2014-02" db="EMBL/GenBank/DDBJ databases">
        <authorList>
            <person name="Genoscope - CEA"/>
        </authorList>
    </citation>
    <scope>NUCLEOTIDE SEQUENCE</scope>
    <source>
        <strain evidence="3">LS3</strain>
    </source>
</reference>
<evidence type="ECO:0000313" key="3">
    <source>
        <dbReference type="EMBL" id="CDP33494.1"/>
    </source>
</evidence>
<dbReference type="PANTHER" id="PTHR46355">
    <property type="entry name" value="UPF0428 PROTEIN CXORF56"/>
    <property type="match status" value="1"/>
</dbReference>
<dbReference type="InterPro" id="IPR029704">
    <property type="entry name" value="STEEP-like"/>
</dbReference>
<dbReference type="GO" id="GO:0090158">
    <property type="term" value="P:endoplasmic reticulum membrane organization"/>
    <property type="evidence" value="ECO:0007669"/>
    <property type="project" value="TreeGrafter"/>
</dbReference>
<gene>
    <name evidence="3" type="ORF">GNLVRS02_ARAD1A10648g</name>
</gene>
<reference evidence="3" key="2">
    <citation type="submission" date="2014-06" db="EMBL/GenBank/DDBJ databases">
        <title>The complete genome of Blastobotrys (Arxula) adeninivorans LS3 - a yeast of biotechnological interest.</title>
        <authorList>
            <person name="Kunze G."/>
            <person name="Gaillardin C."/>
            <person name="Czernicka M."/>
            <person name="Durrens P."/>
            <person name="Martin T."/>
            <person name="Boer E."/>
            <person name="Gabaldon T."/>
            <person name="Cruz J."/>
            <person name="Talla E."/>
            <person name="Marck C."/>
            <person name="Goffeau A."/>
            <person name="Barbe V."/>
            <person name="Baret P."/>
            <person name="Baronian K."/>
            <person name="Beier S."/>
            <person name="Bleykasten C."/>
            <person name="Bode R."/>
            <person name="Casaregola S."/>
            <person name="Despons L."/>
            <person name="Fairhead C."/>
            <person name="Giersberg M."/>
            <person name="Gierski P."/>
            <person name="Hahnel U."/>
            <person name="Hartmann A."/>
            <person name="Jankowska D."/>
            <person name="Jubin C."/>
            <person name="Jung P."/>
            <person name="Lafontaine I."/>
            <person name="Leh-Louis V."/>
            <person name="Lemaire M."/>
            <person name="Marcet-Houben M."/>
            <person name="Mascher M."/>
            <person name="Morel G."/>
            <person name="Richard G.-F."/>
            <person name="Riechen J."/>
            <person name="Sacerdot C."/>
            <person name="Sarkar A."/>
            <person name="Savel G."/>
            <person name="Schacherer J."/>
            <person name="Sherman D."/>
            <person name="Straub M.-L."/>
            <person name="Stein N."/>
            <person name="Thierry A."/>
            <person name="Trautwein-Schult A."/>
            <person name="Westhof E."/>
            <person name="Worch S."/>
            <person name="Dujon B."/>
            <person name="Souciet J.-L."/>
            <person name="Wincker P."/>
            <person name="Scholz U."/>
            <person name="Neuveglise N."/>
        </authorList>
    </citation>
    <scope>NUCLEOTIDE SEQUENCE</scope>
    <source>
        <strain evidence="3">LS3</strain>
    </source>
</reference>
<comment type="similarity">
    <text evidence="1">Belongs to the STEEP1 family.</text>
</comment>
<dbReference type="InterPro" id="IPR057965">
    <property type="entry name" value="STEEP1_dom"/>
</dbReference>
<dbReference type="PANTHER" id="PTHR46355:SF1">
    <property type="entry name" value="STING ER EXIT PROTEIN"/>
    <property type="match status" value="1"/>
</dbReference>
<accession>A0A060SY95</accession>
<dbReference type="Pfam" id="PF25809">
    <property type="entry name" value="STEEP1"/>
    <property type="match status" value="1"/>
</dbReference>
<organism evidence="3">
    <name type="scientific">Blastobotrys adeninivorans</name>
    <name type="common">Yeast</name>
    <name type="synonym">Arxula adeninivorans</name>
    <dbReference type="NCBI Taxonomy" id="409370"/>
    <lineage>
        <taxon>Eukaryota</taxon>
        <taxon>Fungi</taxon>
        <taxon>Dikarya</taxon>
        <taxon>Ascomycota</taxon>
        <taxon>Saccharomycotina</taxon>
        <taxon>Dipodascomycetes</taxon>
        <taxon>Dipodascales</taxon>
        <taxon>Trichomonascaceae</taxon>
        <taxon>Blastobotrys</taxon>
    </lineage>
</organism>
<evidence type="ECO:0000259" key="2">
    <source>
        <dbReference type="Pfam" id="PF25809"/>
    </source>
</evidence>
<dbReference type="AlphaFoldDB" id="A0A060SY95"/>